<reference evidence="3 5" key="2">
    <citation type="journal article" date="2018" name="Plant J.">
        <title>The Physcomitrella patens chromosome-scale assembly reveals moss genome structure and evolution.</title>
        <authorList>
            <person name="Lang D."/>
            <person name="Ullrich K.K."/>
            <person name="Murat F."/>
            <person name="Fuchs J."/>
            <person name="Jenkins J."/>
            <person name="Haas F.B."/>
            <person name="Piednoel M."/>
            <person name="Gundlach H."/>
            <person name="Van Bel M."/>
            <person name="Meyberg R."/>
            <person name="Vives C."/>
            <person name="Morata J."/>
            <person name="Symeonidi A."/>
            <person name="Hiss M."/>
            <person name="Muchero W."/>
            <person name="Kamisugi Y."/>
            <person name="Saleh O."/>
            <person name="Blanc G."/>
            <person name="Decker E.L."/>
            <person name="van Gessel N."/>
            <person name="Grimwood J."/>
            <person name="Hayes R.D."/>
            <person name="Graham S.W."/>
            <person name="Gunter L.E."/>
            <person name="McDaniel S.F."/>
            <person name="Hoernstein S.N.W."/>
            <person name="Larsson A."/>
            <person name="Li F.W."/>
            <person name="Perroud P.F."/>
            <person name="Phillips J."/>
            <person name="Ranjan P."/>
            <person name="Rokshar D.S."/>
            <person name="Rothfels C.J."/>
            <person name="Schneider L."/>
            <person name="Shu S."/>
            <person name="Stevenson D.W."/>
            <person name="Thummler F."/>
            <person name="Tillich M."/>
            <person name="Villarreal Aguilar J.C."/>
            <person name="Widiez T."/>
            <person name="Wong G.K."/>
            <person name="Wymore A."/>
            <person name="Zhang Y."/>
            <person name="Zimmer A.D."/>
            <person name="Quatrano R.S."/>
            <person name="Mayer K.F.X."/>
            <person name="Goodstein D."/>
            <person name="Casacuberta J.M."/>
            <person name="Vandepoele K."/>
            <person name="Reski R."/>
            <person name="Cuming A.C."/>
            <person name="Tuskan G.A."/>
            <person name="Maumus F."/>
            <person name="Salse J."/>
            <person name="Schmutz J."/>
            <person name="Rensing S.A."/>
        </authorList>
    </citation>
    <scope>NUCLEOTIDE SEQUENCE [LARGE SCALE GENOMIC DNA]</scope>
    <source>
        <strain evidence="4 5">cv. Gransden 2004</strain>
    </source>
</reference>
<keyword evidence="2" id="KW-0812">Transmembrane</keyword>
<feature type="compositionally biased region" description="Polar residues" evidence="1">
    <location>
        <begin position="71"/>
        <end position="88"/>
    </location>
</feature>
<protein>
    <submittedName>
        <fullName evidence="3 4">Uncharacterized protein</fullName>
    </submittedName>
</protein>
<evidence type="ECO:0000313" key="5">
    <source>
        <dbReference type="Proteomes" id="UP000006727"/>
    </source>
</evidence>
<reference evidence="4" key="3">
    <citation type="submission" date="2020-12" db="UniProtKB">
        <authorList>
            <consortium name="EnsemblPlants"/>
        </authorList>
    </citation>
    <scope>IDENTIFICATION</scope>
</reference>
<dbReference type="PANTHER" id="PTHR35751">
    <property type="match status" value="1"/>
</dbReference>
<dbReference type="PANTHER" id="PTHR35751:SF3">
    <property type="entry name" value="OS06G0530200 PROTEIN"/>
    <property type="match status" value="1"/>
</dbReference>
<evidence type="ECO:0000313" key="3">
    <source>
        <dbReference type="EMBL" id="PNR46789.1"/>
    </source>
</evidence>
<evidence type="ECO:0000256" key="1">
    <source>
        <dbReference type="SAM" id="MobiDB-lite"/>
    </source>
</evidence>
<dbReference type="EMBL" id="ABEU02000010">
    <property type="protein sequence ID" value="PNR46789.1"/>
    <property type="molecule type" value="Genomic_DNA"/>
</dbReference>
<proteinExistence type="predicted"/>
<sequence>MRRFFSRIRKKAFAEEMLWRLRVHLGFKYWTITIVLVATVQLLRVAAMLYPEYKMSIMGFRSVLSRESGEGSVQTPPSMTSGTASSQPHRTKLTDREIEAILLGGAVP</sequence>
<dbReference type="EnsemblPlants" id="Pp3c10_15180V3.2">
    <property type="protein sequence ID" value="Pp3c10_15180V3.2"/>
    <property type="gene ID" value="Pp3c10_15180"/>
</dbReference>
<keyword evidence="5" id="KW-1185">Reference proteome</keyword>
<organism evidence="3">
    <name type="scientific">Physcomitrium patens</name>
    <name type="common">Spreading-leaved earth moss</name>
    <name type="synonym">Physcomitrella patens</name>
    <dbReference type="NCBI Taxonomy" id="3218"/>
    <lineage>
        <taxon>Eukaryota</taxon>
        <taxon>Viridiplantae</taxon>
        <taxon>Streptophyta</taxon>
        <taxon>Embryophyta</taxon>
        <taxon>Bryophyta</taxon>
        <taxon>Bryophytina</taxon>
        <taxon>Bryopsida</taxon>
        <taxon>Funariidae</taxon>
        <taxon>Funariales</taxon>
        <taxon>Funariaceae</taxon>
        <taxon>Physcomitrium</taxon>
    </lineage>
</organism>
<evidence type="ECO:0000313" key="4">
    <source>
        <dbReference type="EnsemblPlants" id="Pp3c10_15180V3.1"/>
    </source>
</evidence>
<accession>A0A2K1JZ38</accession>
<feature type="transmembrane region" description="Helical" evidence="2">
    <location>
        <begin position="27"/>
        <end position="50"/>
    </location>
</feature>
<keyword evidence="2" id="KW-0472">Membrane</keyword>
<reference evidence="3 5" key="1">
    <citation type="journal article" date="2008" name="Science">
        <title>The Physcomitrella genome reveals evolutionary insights into the conquest of land by plants.</title>
        <authorList>
            <person name="Rensing S."/>
            <person name="Lang D."/>
            <person name="Zimmer A."/>
            <person name="Terry A."/>
            <person name="Salamov A."/>
            <person name="Shapiro H."/>
            <person name="Nishiyama T."/>
            <person name="Perroud P.-F."/>
            <person name="Lindquist E."/>
            <person name="Kamisugi Y."/>
            <person name="Tanahashi T."/>
            <person name="Sakakibara K."/>
            <person name="Fujita T."/>
            <person name="Oishi K."/>
            <person name="Shin-I T."/>
            <person name="Kuroki Y."/>
            <person name="Toyoda A."/>
            <person name="Suzuki Y."/>
            <person name="Hashimoto A."/>
            <person name="Yamaguchi K."/>
            <person name="Sugano A."/>
            <person name="Kohara Y."/>
            <person name="Fujiyama A."/>
            <person name="Anterola A."/>
            <person name="Aoki S."/>
            <person name="Ashton N."/>
            <person name="Barbazuk W.B."/>
            <person name="Barker E."/>
            <person name="Bennetzen J."/>
            <person name="Bezanilla M."/>
            <person name="Blankenship R."/>
            <person name="Cho S.H."/>
            <person name="Dutcher S."/>
            <person name="Estelle M."/>
            <person name="Fawcett J.A."/>
            <person name="Gundlach H."/>
            <person name="Hanada K."/>
            <person name="Heyl A."/>
            <person name="Hicks K.A."/>
            <person name="Hugh J."/>
            <person name="Lohr M."/>
            <person name="Mayer K."/>
            <person name="Melkozernov A."/>
            <person name="Murata T."/>
            <person name="Nelson D."/>
            <person name="Pils B."/>
            <person name="Prigge M."/>
            <person name="Reiss B."/>
            <person name="Renner T."/>
            <person name="Rombauts S."/>
            <person name="Rushton P."/>
            <person name="Sanderfoot A."/>
            <person name="Schween G."/>
            <person name="Shiu S.-H."/>
            <person name="Stueber K."/>
            <person name="Theodoulou F.L."/>
            <person name="Tu H."/>
            <person name="Van de Peer Y."/>
            <person name="Verrier P.J."/>
            <person name="Waters E."/>
            <person name="Wood A."/>
            <person name="Yang L."/>
            <person name="Cove D."/>
            <person name="Cuming A."/>
            <person name="Hasebe M."/>
            <person name="Lucas S."/>
            <person name="Mishler D.B."/>
            <person name="Reski R."/>
            <person name="Grigoriev I."/>
            <person name="Quatrano R.S."/>
            <person name="Boore J.L."/>
        </authorList>
    </citation>
    <scope>NUCLEOTIDE SEQUENCE [LARGE SCALE GENOMIC DNA]</scope>
    <source>
        <strain evidence="4 5">cv. Gransden 2004</strain>
    </source>
</reference>
<keyword evidence="2" id="KW-1133">Transmembrane helix</keyword>
<dbReference type="Gramene" id="Pp3c10_15180V3.1">
    <property type="protein sequence ID" value="Pp3c10_15180V3.1"/>
    <property type="gene ID" value="Pp3c10_15180"/>
</dbReference>
<dbReference type="EnsemblPlants" id="Pp3c10_15180V3.1">
    <property type="protein sequence ID" value="Pp3c10_15180V3.1"/>
    <property type="gene ID" value="Pp3c10_15180"/>
</dbReference>
<gene>
    <name evidence="3" type="ORF">PHYPA_013909</name>
</gene>
<evidence type="ECO:0000256" key="2">
    <source>
        <dbReference type="SAM" id="Phobius"/>
    </source>
</evidence>
<name>A0A2K1JZ38_PHYPA</name>
<dbReference type="Proteomes" id="UP000006727">
    <property type="component" value="Chromosome 10"/>
</dbReference>
<dbReference type="AlphaFoldDB" id="A0A2K1JZ38"/>
<feature type="region of interest" description="Disordered" evidence="1">
    <location>
        <begin position="68"/>
        <end position="92"/>
    </location>
</feature>
<dbReference type="Gramene" id="Pp3c10_15180V3.2">
    <property type="protein sequence ID" value="Pp3c10_15180V3.2"/>
    <property type="gene ID" value="Pp3c10_15180"/>
</dbReference>
<dbReference type="InParanoid" id="A0A2K1JZ38"/>